<proteinExistence type="predicted"/>
<accession>A0A085NNF6</accession>
<organism evidence="1">
    <name type="scientific">Trichuris suis</name>
    <name type="common">pig whipworm</name>
    <dbReference type="NCBI Taxonomy" id="68888"/>
    <lineage>
        <taxon>Eukaryota</taxon>
        <taxon>Metazoa</taxon>
        <taxon>Ecdysozoa</taxon>
        <taxon>Nematoda</taxon>
        <taxon>Enoplea</taxon>
        <taxon>Dorylaimia</taxon>
        <taxon>Trichinellida</taxon>
        <taxon>Trichuridae</taxon>
        <taxon>Trichuris</taxon>
    </lineage>
</organism>
<reference evidence="1" key="1">
    <citation type="journal article" date="2014" name="Nat. Genet.">
        <title>Genome and transcriptome of the porcine whipworm Trichuris suis.</title>
        <authorList>
            <person name="Jex A.R."/>
            <person name="Nejsum P."/>
            <person name="Schwarz E.M."/>
            <person name="Hu L."/>
            <person name="Young N.D."/>
            <person name="Hall R.S."/>
            <person name="Korhonen P.K."/>
            <person name="Liao S."/>
            <person name="Thamsborg S."/>
            <person name="Xia J."/>
            <person name="Xu P."/>
            <person name="Wang S."/>
            <person name="Scheerlinck J.P."/>
            <person name="Hofmann A."/>
            <person name="Sternberg P.W."/>
            <person name="Wang J."/>
            <person name="Gasser R.B."/>
        </authorList>
    </citation>
    <scope>NUCLEOTIDE SEQUENCE [LARGE SCALE GENOMIC DNA]</scope>
    <source>
        <strain evidence="1">DCEP-RM93F</strain>
    </source>
</reference>
<sequence length="111" mass="12092">MENSNEVDPLMHAEGGAKKCSTANSNVTAVSSQPGIAGEWEYLEGEQRLVFINDLPYYDDEFSTTLPKVGAHFSCSPAGDGLQKFNMKHLTKLVCDLVKLYGEDDSSDLSS</sequence>
<evidence type="ECO:0000313" key="1">
    <source>
        <dbReference type="EMBL" id="KFD71002.1"/>
    </source>
</evidence>
<feature type="non-terminal residue" evidence="1">
    <location>
        <position position="111"/>
    </location>
</feature>
<dbReference type="EMBL" id="KL367484">
    <property type="protein sequence ID" value="KFD71002.1"/>
    <property type="molecule type" value="Genomic_DNA"/>
</dbReference>
<protein>
    <submittedName>
        <fullName evidence="1">Uncharacterized protein</fullName>
    </submittedName>
</protein>
<gene>
    <name evidence="1" type="ORF">M514_16753</name>
</gene>
<dbReference type="AlphaFoldDB" id="A0A085NNF6"/>
<dbReference type="Proteomes" id="UP000030758">
    <property type="component" value="Unassembled WGS sequence"/>
</dbReference>
<name>A0A085NNF6_9BILA</name>